<sequence length="82" mass="9580">MHFVVCRFSNIEFIIFSLSLSRGKANIRLCFLELILGIKFNNHLFCIYVVFYSFTFFSLCKIILVVLTLMLSHLSDICSNNF</sequence>
<keyword evidence="1" id="KW-0472">Membrane</keyword>
<organism evidence="2">
    <name type="scientific">Riptortus pedestris</name>
    <name type="common">Bean bug</name>
    <dbReference type="NCBI Taxonomy" id="329032"/>
    <lineage>
        <taxon>Eukaryota</taxon>
        <taxon>Metazoa</taxon>
        <taxon>Ecdysozoa</taxon>
        <taxon>Arthropoda</taxon>
        <taxon>Hexapoda</taxon>
        <taxon>Insecta</taxon>
        <taxon>Pterygota</taxon>
        <taxon>Neoptera</taxon>
        <taxon>Paraneoptera</taxon>
        <taxon>Hemiptera</taxon>
        <taxon>Heteroptera</taxon>
        <taxon>Panheteroptera</taxon>
        <taxon>Pentatomomorpha</taxon>
        <taxon>Coreoidea</taxon>
        <taxon>Alydidae</taxon>
        <taxon>Riptortus</taxon>
    </lineage>
</organism>
<name>R4WE84_RIPPE</name>
<proteinExistence type="evidence at transcript level"/>
<accession>R4WE84</accession>
<dbReference type="EMBL" id="AK418199">
    <property type="protein sequence ID" value="BAN21414.1"/>
    <property type="molecule type" value="mRNA"/>
</dbReference>
<keyword evidence="1" id="KW-0812">Transmembrane</keyword>
<protein>
    <submittedName>
        <fullName evidence="2">Unkown protein</fullName>
    </submittedName>
</protein>
<reference evidence="2" key="1">
    <citation type="journal article" date="2013" name="PLoS ONE">
        <title>Gene expression in gut symbiotic organ of stinkbug affected by extracellular bacterial symbiont.</title>
        <authorList>
            <person name="Futahashi R."/>
            <person name="Tanaka K."/>
            <person name="Tanahashi M."/>
            <person name="Nikoh N."/>
            <person name="Kikuchi Y."/>
            <person name="Lee B.L."/>
            <person name="Fukatsu T."/>
        </authorList>
    </citation>
    <scope>NUCLEOTIDE SEQUENCE</scope>
    <source>
        <tissue evidence="2">Midgut</tissue>
    </source>
</reference>
<feature type="transmembrane region" description="Helical" evidence="1">
    <location>
        <begin position="45"/>
        <end position="71"/>
    </location>
</feature>
<dbReference type="AlphaFoldDB" id="R4WE84"/>
<keyword evidence="1" id="KW-1133">Transmembrane helix</keyword>
<evidence type="ECO:0000313" key="2">
    <source>
        <dbReference type="EMBL" id="BAN21414.1"/>
    </source>
</evidence>
<evidence type="ECO:0000256" key="1">
    <source>
        <dbReference type="SAM" id="Phobius"/>
    </source>
</evidence>